<organism evidence="3 4">
    <name type="scientific">Flavilitoribacter nigricans (strain ATCC 23147 / DSM 23189 / NBRC 102662 / NCIMB 1420 / SS-2)</name>
    <name type="common">Lewinella nigricans</name>
    <dbReference type="NCBI Taxonomy" id="1122177"/>
    <lineage>
        <taxon>Bacteria</taxon>
        <taxon>Pseudomonadati</taxon>
        <taxon>Bacteroidota</taxon>
        <taxon>Saprospiria</taxon>
        <taxon>Saprospirales</taxon>
        <taxon>Lewinellaceae</taxon>
        <taxon>Flavilitoribacter</taxon>
    </lineage>
</organism>
<dbReference type="OrthoDB" id="9791276at2"/>
<feature type="domain" description="Isochorismatase-like" evidence="2">
    <location>
        <begin position="39"/>
        <end position="217"/>
    </location>
</feature>
<dbReference type="InterPro" id="IPR036380">
    <property type="entry name" value="Isochorismatase-like_sf"/>
</dbReference>
<dbReference type="InterPro" id="IPR000868">
    <property type="entry name" value="Isochorismatase-like_dom"/>
</dbReference>
<dbReference type="PANTHER" id="PTHR43540:SF6">
    <property type="entry name" value="ISOCHORISMATASE-LIKE DOMAIN-CONTAINING PROTEIN"/>
    <property type="match status" value="1"/>
</dbReference>
<dbReference type="Proteomes" id="UP000223913">
    <property type="component" value="Unassembled WGS sequence"/>
</dbReference>
<gene>
    <name evidence="3" type="ORF">CRP01_24480</name>
</gene>
<dbReference type="CDD" id="cd00431">
    <property type="entry name" value="cysteine_hydrolases"/>
    <property type="match status" value="1"/>
</dbReference>
<evidence type="ECO:0000313" key="3">
    <source>
        <dbReference type="EMBL" id="PHN03715.1"/>
    </source>
</evidence>
<evidence type="ECO:0000259" key="2">
    <source>
        <dbReference type="Pfam" id="PF00857"/>
    </source>
</evidence>
<dbReference type="Pfam" id="PF00857">
    <property type="entry name" value="Isochorismatase"/>
    <property type="match status" value="1"/>
</dbReference>
<keyword evidence="1 3" id="KW-0378">Hydrolase</keyword>
<protein>
    <submittedName>
        <fullName evidence="3">Cysteine hydrolase</fullName>
    </submittedName>
</protein>
<evidence type="ECO:0000313" key="4">
    <source>
        <dbReference type="Proteomes" id="UP000223913"/>
    </source>
</evidence>
<evidence type="ECO:0000256" key="1">
    <source>
        <dbReference type="ARBA" id="ARBA00022801"/>
    </source>
</evidence>
<dbReference type="InterPro" id="IPR050272">
    <property type="entry name" value="Isochorismatase-like_hydrls"/>
</dbReference>
<dbReference type="EMBL" id="PDUD01000029">
    <property type="protein sequence ID" value="PHN03715.1"/>
    <property type="molecule type" value="Genomic_DNA"/>
</dbReference>
<dbReference type="Gene3D" id="3.40.50.850">
    <property type="entry name" value="Isochorismatase-like"/>
    <property type="match status" value="1"/>
</dbReference>
<dbReference type="AlphaFoldDB" id="A0A2D0N5D3"/>
<dbReference type="PANTHER" id="PTHR43540">
    <property type="entry name" value="PEROXYUREIDOACRYLATE/UREIDOACRYLATE AMIDOHYDROLASE-RELATED"/>
    <property type="match status" value="1"/>
</dbReference>
<accession>A0A2D0N5D3</accession>
<name>A0A2D0N5D3_FLAN2</name>
<comment type="caution">
    <text evidence="3">The sequence shown here is derived from an EMBL/GenBank/DDBJ whole genome shotgun (WGS) entry which is preliminary data.</text>
</comment>
<reference evidence="3 4" key="1">
    <citation type="submission" date="2017-10" db="EMBL/GenBank/DDBJ databases">
        <title>The draft genome sequence of Lewinella nigricans NBRC 102662.</title>
        <authorList>
            <person name="Wang K."/>
        </authorList>
    </citation>
    <scope>NUCLEOTIDE SEQUENCE [LARGE SCALE GENOMIC DNA]</scope>
    <source>
        <strain evidence="3 4">NBRC 102662</strain>
    </source>
</reference>
<sequence>MTWISGELQIIQLPGIPIDQHLLYSQYRENENLMNIRKTALILSEMQNDYLHADGAYGRAHIRLPNNRAVIEQLIKVTNAFRENGGKIITVNFSLICDKDNKPLISEELKQDCPFLTRGDFQIGRWGHQLVEELAPADYAINKISESCFHMTHLEWLLRKLGVDTLIFGGLMTNEGLASSLRDAQNRSFKTILLQDGSGSFSIASQEAALRSLSFVTEISTCTDVCGKIQQLTY</sequence>
<dbReference type="GO" id="GO:0016787">
    <property type="term" value="F:hydrolase activity"/>
    <property type="evidence" value="ECO:0007669"/>
    <property type="project" value="UniProtKB-KW"/>
</dbReference>
<keyword evidence="4" id="KW-1185">Reference proteome</keyword>
<dbReference type="SUPFAM" id="SSF52499">
    <property type="entry name" value="Isochorismatase-like hydrolases"/>
    <property type="match status" value="1"/>
</dbReference>
<proteinExistence type="predicted"/>